<dbReference type="RefSeq" id="WP_183787564.1">
    <property type="nucleotide sequence ID" value="NZ_JACIBS010000021.1"/>
</dbReference>
<comment type="caution">
    <text evidence="1">The sequence shown here is derived from an EMBL/GenBank/DDBJ whole genome shotgun (WGS) entry which is preliminary data.</text>
</comment>
<gene>
    <name evidence="1" type="ORF">FB384_005362</name>
</gene>
<dbReference type="AlphaFoldDB" id="A0A839XW65"/>
<evidence type="ECO:0008006" key="3">
    <source>
        <dbReference type="Google" id="ProtNLM"/>
    </source>
</evidence>
<evidence type="ECO:0000313" key="1">
    <source>
        <dbReference type="EMBL" id="MBB3666399.1"/>
    </source>
</evidence>
<dbReference type="EMBL" id="JACIBS010000021">
    <property type="protein sequence ID" value="MBB3666399.1"/>
    <property type="molecule type" value="Genomic_DNA"/>
</dbReference>
<name>A0A839XW65_9PSEU</name>
<accession>A0A839XW65</accession>
<reference evidence="1 2" key="1">
    <citation type="submission" date="2020-08" db="EMBL/GenBank/DDBJ databases">
        <title>Sequencing the genomes of 1000 actinobacteria strains.</title>
        <authorList>
            <person name="Klenk H.-P."/>
        </authorList>
    </citation>
    <scope>NUCLEOTIDE SEQUENCE [LARGE SCALE GENOMIC DNA]</scope>
    <source>
        <strain evidence="1 2">DSM 45267</strain>
    </source>
</reference>
<evidence type="ECO:0000313" key="2">
    <source>
        <dbReference type="Proteomes" id="UP000564573"/>
    </source>
</evidence>
<sequence>MTHYDEVAALLDATGFTVHKGHVPDSPELPYAVLWWPGVGRRSRNTLAGSSGRLDVSFRITSIGLTDVAVRIVAEAMQNAVLDAYLTVDGWVTHQILHRGTDVPIQEDRAVTDTASGRHPLYTVDAYRLAAEREQ</sequence>
<dbReference type="Proteomes" id="UP000564573">
    <property type="component" value="Unassembled WGS sequence"/>
</dbReference>
<proteinExistence type="predicted"/>
<protein>
    <recommendedName>
        <fullName evidence="3">Tail terminator</fullName>
    </recommendedName>
</protein>
<organism evidence="1 2">
    <name type="scientific">Prauserella sediminis</name>
    <dbReference type="NCBI Taxonomy" id="577680"/>
    <lineage>
        <taxon>Bacteria</taxon>
        <taxon>Bacillati</taxon>
        <taxon>Actinomycetota</taxon>
        <taxon>Actinomycetes</taxon>
        <taxon>Pseudonocardiales</taxon>
        <taxon>Pseudonocardiaceae</taxon>
        <taxon>Prauserella</taxon>
        <taxon>Prauserella salsuginis group</taxon>
    </lineage>
</organism>
<keyword evidence="2" id="KW-1185">Reference proteome</keyword>